<evidence type="ECO:0000259" key="5">
    <source>
        <dbReference type="PROSITE" id="PS50089"/>
    </source>
</evidence>
<reference evidence="6" key="1">
    <citation type="journal article" date="2020" name="Cell">
        <title>Large-Scale Comparative Analyses of Tick Genomes Elucidate Their Genetic Diversity and Vector Capacities.</title>
        <authorList>
            <consortium name="Tick Genome and Microbiome Consortium (TIGMIC)"/>
            <person name="Jia N."/>
            <person name="Wang J."/>
            <person name="Shi W."/>
            <person name="Du L."/>
            <person name="Sun Y."/>
            <person name="Zhan W."/>
            <person name="Jiang J.F."/>
            <person name="Wang Q."/>
            <person name="Zhang B."/>
            <person name="Ji P."/>
            <person name="Bell-Sakyi L."/>
            <person name="Cui X.M."/>
            <person name="Yuan T.T."/>
            <person name="Jiang B.G."/>
            <person name="Yang W.F."/>
            <person name="Lam T.T."/>
            <person name="Chang Q.C."/>
            <person name="Ding S.J."/>
            <person name="Wang X.J."/>
            <person name="Zhu J.G."/>
            <person name="Ruan X.D."/>
            <person name="Zhao L."/>
            <person name="Wei J.T."/>
            <person name="Ye R.Z."/>
            <person name="Que T.C."/>
            <person name="Du C.H."/>
            <person name="Zhou Y.H."/>
            <person name="Cheng J.X."/>
            <person name="Dai P.F."/>
            <person name="Guo W.B."/>
            <person name="Han X.H."/>
            <person name="Huang E.J."/>
            <person name="Li L.F."/>
            <person name="Wei W."/>
            <person name="Gao Y.C."/>
            <person name="Liu J.Z."/>
            <person name="Shao H.Z."/>
            <person name="Wang X."/>
            <person name="Wang C.C."/>
            <person name="Yang T.C."/>
            <person name="Huo Q.B."/>
            <person name="Li W."/>
            <person name="Chen H.Y."/>
            <person name="Chen S.E."/>
            <person name="Zhou L.G."/>
            <person name="Ni X.B."/>
            <person name="Tian J.H."/>
            <person name="Sheng Y."/>
            <person name="Liu T."/>
            <person name="Pan Y.S."/>
            <person name="Xia L.Y."/>
            <person name="Li J."/>
            <person name="Zhao F."/>
            <person name="Cao W.C."/>
        </authorList>
    </citation>
    <scope>NUCLEOTIDE SEQUENCE</scope>
    <source>
        <strain evidence="6">Rmic-2018</strain>
    </source>
</reference>
<dbReference type="PROSITE" id="PS50089">
    <property type="entry name" value="ZF_RING_2"/>
    <property type="match status" value="1"/>
</dbReference>
<keyword evidence="3" id="KW-0862">Zinc</keyword>
<evidence type="ECO:0000256" key="4">
    <source>
        <dbReference type="PROSITE-ProRule" id="PRU00175"/>
    </source>
</evidence>
<dbReference type="InterPro" id="IPR013083">
    <property type="entry name" value="Znf_RING/FYVE/PHD"/>
</dbReference>
<dbReference type="PANTHER" id="PTHR15710:SF243">
    <property type="entry name" value="E3 UBIQUITIN-PROTEIN LIGASE PRAJA-2 ISOFORM X1"/>
    <property type="match status" value="1"/>
</dbReference>
<feature type="domain" description="RING-type" evidence="5">
    <location>
        <begin position="75"/>
        <end position="137"/>
    </location>
</feature>
<dbReference type="Proteomes" id="UP000821866">
    <property type="component" value="Chromosome 2"/>
</dbReference>
<reference evidence="6" key="2">
    <citation type="submission" date="2021-09" db="EMBL/GenBank/DDBJ databases">
        <authorList>
            <person name="Jia N."/>
            <person name="Wang J."/>
            <person name="Shi W."/>
            <person name="Du L."/>
            <person name="Sun Y."/>
            <person name="Zhan W."/>
            <person name="Jiang J."/>
            <person name="Wang Q."/>
            <person name="Zhang B."/>
            <person name="Ji P."/>
            <person name="Sakyi L.B."/>
            <person name="Cui X."/>
            <person name="Yuan T."/>
            <person name="Jiang B."/>
            <person name="Yang W."/>
            <person name="Lam T.T.-Y."/>
            <person name="Chang Q."/>
            <person name="Ding S."/>
            <person name="Wang X."/>
            <person name="Zhu J."/>
            <person name="Ruan X."/>
            <person name="Zhao L."/>
            <person name="Wei J."/>
            <person name="Que T."/>
            <person name="Du C."/>
            <person name="Cheng J."/>
            <person name="Dai P."/>
            <person name="Han X."/>
            <person name="Huang E."/>
            <person name="Gao Y."/>
            <person name="Liu J."/>
            <person name="Shao H."/>
            <person name="Ye R."/>
            <person name="Li L."/>
            <person name="Wei W."/>
            <person name="Wang X."/>
            <person name="Wang C."/>
            <person name="Huo Q."/>
            <person name="Li W."/>
            <person name="Guo W."/>
            <person name="Chen H."/>
            <person name="Chen S."/>
            <person name="Zhou L."/>
            <person name="Zhou L."/>
            <person name="Ni X."/>
            <person name="Tian J."/>
            <person name="Zhou Y."/>
            <person name="Sheng Y."/>
            <person name="Liu T."/>
            <person name="Pan Y."/>
            <person name="Xia L."/>
            <person name="Li J."/>
            <person name="Zhao F."/>
            <person name="Cao W."/>
        </authorList>
    </citation>
    <scope>NUCLEOTIDE SEQUENCE</scope>
    <source>
        <strain evidence="6">Rmic-2018</strain>
        <tissue evidence="6">Larvae</tissue>
    </source>
</reference>
<dbReference type="GO" id="GO:0008270">
    <property type="term" value="F:zinc ion binding"/>
    <property type="evidence" value="ECO:0007669"/>
    <property type="project" value="UniProtKB-KW"/>
</dbReference>
<evidence type="ECO:0000256" key="1">
    <source>
        <dbReference type="ARBA" id="ARBA00022723"/>
    </source>
</evidence>
<sequence length="173" mass="19679">MASYFDEHDCEPLGPGEQPDHLLHLARLLIDGGFGASFDMEYERIFPDQPHKPPASKQAIQSLKREPVEEIGKKCPICLKKFGKGEVVTELPCSHFFHDDCIVPWLKLVTSSISQVAVPHHRCVAYLDVVNTCPVCRHELPTDDANYEELKAQKERMKQRQQAIEELHNSMFG</sequence>
<dbReference type="SUPFAM" id="SSF57850">
    <property type="entry name" value="RING/U-box"/>
    <property type="match status" value="1"/>
</dbReference>
<evidence type="ECO:0000313" key="6">
    <source>
        <dbReference type="EMBL" id="KAH8033236.1"/>
    </source>
</evidence>
<dbReference type="GO" id="GO:0005737">
    <property type="term" value="C:cytoplasm"/>
    <property type="evidence" value="ECO:0007669"/>
    <property type="project" value="TreeGrafter"/>
</dbReference>
<keyword evidence="2 4" id="KW-0863">Zinc-finger</keyword>
<gene>
    <name evidence="6" type="ORF">HPB51_008455</name>
</gene>
<dbReference type="SMART" id="SM00184">
    <property type="entry name" value="RING"/>
    <property type="match status" value="1"/>
</dbReference>
<evidence type="ECO:0000256" key="3">
    <source>
        <dbReference type="ARBA" id="ARBA00022833"/>
    </source>
</evidence>
<keyword evidence="1" id="KW-0479">Metal-binding</keyword>
<dbReference type="Gene3D" id="3.30.40.10">
    <property type="entry name" value="Zinc/RING finger domain, C3HC4 (zinc finger)"/>
    <property type="match status" value="1"/>
</dbReference>
<accession>A0A9J6EG90</accession>
<evidence type="ECO:0000256" key="2">
    <source>
        <dbReference type="ARBA" id="ARBA00022771"/>
    </source>
</evidence>
<protein>
    <recommendedName>
        <fullName evidence="5">RING-type domain-containing protein</fullName>
    </recommendedName>
</protein>
<dbReference type="GO" id="GO:0016567">
    <property type="term" value="P:protein ubiquitination"/>
    <property type="evidence" value="ECO:0007669"/>
    <property type="project" value="TreeGrafter"/>
</dbReference>
<evidence type="ECO:0000313" key="7">
    <source>
        <dbReference type="Proteomes" id="UP000821866"/>
    </source>
</evidence>
<dbReference type="InterPro" id="IPR001841">
    <property type="entry name" value="Znf_RING"/>
</dbReference>
<dbReference type="GO" id="GO:0061630">
    <property type="term" value="F:ubiquitin protein ligase activity"/>
    <property type="evidence" value="ECO:0007669"/>
    <property type="project" value="TreeGrafter"/>
</dbReference>
<comment type="caution">
    <text evidence="6">The sequence shown here is derived from an EMBL/GenBank/DDBJ whole genome shotgun (WGS) entry which is preliminary data.</text>
</comment>
<name>A0A9J6EG90_RHIMP</name>
<organism evidence="6 7">
    <name type="scientific">Rhipicephalus microplus</name>
    <name type="common">Cattle tick</name>
    <name type="synonym">Boophilus microplus</name>
    <dbReference type="NCBI Taxonomy" id="6941"/>
    <lineage>
        <taxon>Eukaryota</taxon>
        <taxon>Metazoa</taxon>
        <taxon>Ecdysozoa</taxon>
        <taxon>Arthropoda</taxon>
        <taxon>Chelicerata</taxon>
        <taxon>Arachnida</taxon>
        <taxon>Acari</taxon>
        <taxon>Parasitiformes</taxon>
        <taxon>Ixodida</taxon>
        <taxon>Ixodoidea</taxon>
        <taxon>Ixodidae</taxon>
        <taxon>Rhipicephalinae</taxon>
        <taxon>Rhipicephalus</taxon>
        <taxon>Boophilus</taxon>
    </lineage>
</organism>
<dbReference type="Pfam" id="PF13639">
    <property type="entry name" value="zf-RING_2"/>
    <property type="match status" value="1"/>
</dbReference>
<proteinExistence type="predicted"/>
<dbReference type="AlphaFoldDB" id="A0A9J6EG90"/>
<dbReference type="VEuPathDB" id="VectorBase:LOC119161213"/>
<dbReference type="EMBL" id="JABSTU010000004">
    <property type="protein sequence ID" value="KAH8033236.1"/>
    <property type="molecule type" value="Genomic_DNA"/>
</dbReference>
<dbReference type="PANTHER" id="PTHR15710">
    <property type="entry name" value="E3 UBIQUITIN-PROTEIN LIGASE PRAJA"/>
    <property type="match status" value="1"/>
</dbReference>
<keyword evidence="7" id="KW-1185">Reference proteome</keyword>